<dbReference type="EMBL" id="CP025781">
    <property type="protein sequence ID" value="QBC42889.1"/>
    <property type="molecule type" value="Genomic_DNA"/>
</dbReference>
<reference evidence="2 3" key="1">
    <citation type="submission" date="2018-01" db="EMBL/GenBank/DDBJ databases">
        <title>Genome sequence of Iodobacter sp. strain PCH194 isolated from Indian Trans-Himalaya.</title>
        <authorList>
            <person name="Kumar V."/>
            <person name="Thakur V."/>
            <person name="Kumar S."/>
            <person name="Singh D."/>
        </authorList>
    </citation>
    <scope>NUCLEOTIDE SEQUENCE [LARGE SCALE GENOMIC DNA]</scope>
    <source>
        <strain evidence="2 3">PCH194</strain>
    </source>
</reference>
<keyword evidence="1" id="KW-0472">Membrane</keyword>
<keyword evidence="1" id="KW-0812">Transmembrane</keyword>
<protein>
    <submittedName>
        <fullName evidence="2">Uncharacterized protein</fullName>
    </submittedName>
</protein>
<organism evidence="2 3">
    <name type="scientific">Iodobacter fluviatilis</name>
    <dbReference type="NCBI Taxonomy" id="537"/>
    <lineage>
        <taxon>Bacteria</taxon>
        <taxon>Pseudomonadati</taxon>
        <taxon>Pseudomonadota</taxon>
        <taxon>Betaproteobacteria</taxon>
        <taxon>Neisseriales</taxon>
        <taxon>Chitinibacteraceae</taxon>
        <taxon>Iodobacter</taxon>
    </lineage>
</organism>
<feature type="transmembrane region" description="Helical" evidence="1">
    <location>
        <begin position="20"/>
        <end position="40"/>
    </location>
</feature>
<keyword evidence="1" id="KW-1133">Transmembrane helix</keyword>
<dbReference type="AlphaFoldDB" id="A0A7G3G6T5"/>
<dbReference type="Proteomes" id="UP000515917">
    <property type="component" value="Chromosome"/>
</dbReference>
<evidence type="ECO:0000256" key="1">
    <source>
        <dbReference type="SAM" id="Phobius"/>
    </source>
</evidence>
<dbReference type="RefSeq" id="WP_130105498.1">
    <property type="nucleotide sequence ID" value="NZ_CP025781.1"/>
</dbReference>
<proteinExistence type="predicted"/>
<name>A0A7G3G6T5_9NEIS</name>
<gene>
    <name evidence="2" type="ORF">C1H71_04545</name>
</gene>
<evidence type="ECO:0000313" key="3">
    <source>
        <dbReference type="Proteomes" id="UP000515917"/>
    </source>
</evidence>
<dbReference type="KEGG" id="ifl:C1H71_04545"/>
<evidence type="ECO:0000313" key="2">
    <source>
        <dbReference type="EMBL" id="QBC42889.1"/>
    </source>
</evidence>
<accession>A0A7G3G6T5</accession>
<keyword evidence="3" id="KW-1185">Reference proteome</keyword>
<sequence length="80" mass="8896">MSATHGVGGTCLQLTSLAGFALLSHSPMRLLITVALFIFFDRKASREALWLEERCPTYPAYKLRVKKVNSVAVLILNCKQ</sequence>